<evidence type="ECO:0000313" key="2">
    <source>
        <dbReference type="Proteomes" id="UP000789508"/>
    </source>
</evidence>
<keyword evidence="2" id="KW-1185">Reference proteome</keyword>
<gene>
    <name evidence="1" type="ORF">ALEPTO_LOCUS8654</name>
</gene>
<feature type="non-terminal residue" evidence="1">
    <location>
        <position position="65"/>
    </location>
</feature>
<dbReference type="EMBL" id="CAJVPS010005267">
    <property type="protein sequence ID" value="CAG8613210.1"/>
    <property type="molecule type" value="Genomic_DNA"/>
</dbReference>
<reference evidence="1" key="1">
    <citation type="submission" date="2021-06" db="EMBL/GenBank/DDBJ databases">
        <authorList>
            <person name="Kallberg Y."/>
            <person name="Tangrot J."/>
            <person name="Rosling A."/>
        </authorList>
    </citation>
    <scope>NUCLEOTIDE SEQUENCE</scope>
    <source>
        <strain evidence="1">FL130A</strain>
    </source>
</reference>
<name>A0A9N9GMV5_9GLOM</name>
<accession>A0A9N9GMV5</accession>
<organism evidence="1 2">
    <name type="scientific">Ambispora leptoticha</name>
    <dbReference type="NCBI Taxonomy" id="144679"/>
    <lineage>
        <taxon>Eukaryota</taxon>
        <taxon>Fungi</taxon>
        <taxon>Fungi incertae sedis</taxon>
        <taxon>Mucoromycota</taxon>
        <taxon>Glomeromycotina</taxon>
        <taxon>Glomeromycetes</taxon>
        <taxon>Archaeosporales</taxon>
        <taxon>Ambisporaceae</taxon>
        <taxon>Ambispora</taxon>
    </lineage>
</organism>
<proteinExistence type="predicted"/>
<evidence type="ECO:0000313" key="1">
    <source>
        <dbReference type="EMBL" id="CAG8613210.1"/>
    </source>
</evidence>
<dbReference type="AlphaFoldDB" id="A0A9N9GMV5"/>
<comment type="caution">
    <text evidence="1">The sequence shown here is derived from an EMBL/GenBank/DDBJ whole genome shotgun (WGS) entry which is preliminary data.</text>
</comment>
<protein>
    <submittedName>
        <fullName evidence="1">3281_t:CDS:1</fullName>
    </submittedName>
</protein>
<dbReference type="Proteomes" id="UP000789508">
    <property type="component" value="Unassembled WGS sequence"/>
</dbReference>
<sequence>MAVEMPSSFFAVASPFFRFEPLFILPNRALERYFKKTELQRNAVKSLWRQNIRNFLTIRDSSTLL</sequence>